<dbReference type="Gene3D" id="2.40.10.10">
    <property type="entry name" value="Trypsin-like serine proteases"/>
    <property type="match status" value="1"/>
</dbReference>
<protein>
    <recommendedName>
        <fullName evidence="4">PDZ domain-containing protein</fullName>
    </recommendedName>
</protein>
<dbReference type="InterPro" id="IPR043504">
    <property type="entry name" value="Peptidase_S1_PA_chymotrypsin"/>
</dbReference>
<dbReference type="PANTHER" id="PTHR43019">
    <property type="entry name" value="SERINE ENDOPROTEASE DEGS"/>
    <property type="match status" value="1"/>
</dbReference>
<feature type="compositionally biased region" description="Low complexity" evidence="1">
    <location>
        <begin position="166"/>
        <end position="185"/>
    </location>
</feature>
<dbReference type="Gene3D" id="2.40.10.120">
    <property type="match status" value="1"/>
</dbReference>
<dbReference type="Gene3D" id="2.30.42.10">
    <property type="match status" value="1"/>
</dbReference>
<proteinExistence type="predicted"/>
<reference evidence="2" key="1">
    <citation type="submission" date="2020-11" db="EMBL/GenBank/DDBJ databases">
        <authorList>
            <person name="Tran Van P."/>
        </authorList>
    </citation>
    <scope>NUCLEOTIDE SEQUENCE</scope>
</reference>
<dbReference type="PANTHER" id="PTHR43019:SF23">
    <property type="entry name" value="PROTEASE DO-LIKE 5, CHLOROPLASTIC"/>
    <property type="match status" value="1"/>
</dbReference>
<feature type="region of interest" description="Disordered" evidence="1">
    <location>
        <begin position="149"/>
        <end position="192"/>
    </location>
</feature>
<evidence type="ECO:0000313" key="2">
    <source>
        <dbReference type="EMBL" id="CAD7622038.1"/>
    </source>
</evidence>
<dbReference type="SUPFAM" id="SSF50156">
    <property type="entry name" value="PDZ domain-like"/>
    <property type="match status" value="1"/>
</dbReference>
<feature type="compositionally biased region" description="Basic and acidic residues" evidence="1">
    <location>
        <begin position="153"/>
        <end position="162"/>
    </location>
</feature>
<evidence type="ECO:0000313" key="3">
    <source>
        <dbReference type="Proteomes" id="UP000759131"/>
    </source>
</evidence>
<dbReference type="InterPro" id="IPR036034">
    <property type="entry name" value="PDZ_sf"/>
</dbReference>
<dbReference type="InterPro" id="IPR009003">
    <property type="entry name" value="Peptidase_S1_PA"/>
</dbReference>
<evidence type="ECO:0000256" key="1">
    <source>
        <dbReference type="SAM" id="MobiDB-lite"/>
    </source>
</evidence>
<dbReference type="Proteomes" id="UP000759131">
    <property type="component" value="Unassembled WGS sequence"/>
</dbReference>
<accession>A0A7R9KFL7</accession>
<name>A0A7R9KFL7_9ACAR</name>
<dbReference type="AlphaFoldDB" id="A0A7R9KFL7"/>
<sequence>MVGEPLVSIGNPNLRNSSTVSRVDGIDRPMIEDIISERVLVHSPNCIGGYSGGPAVDGNGDVVAINFFRFKDHTLAMPSAEAIEIVEKAKDFMVKNSRKRFSMTNRRSLGVILERRKEGFVVIVSEAKKAHELQRIDQYFEREENIEPYENQADGHESDPKSKGFTVKSSNKSNVKNKSTSPSNPFISKPPKPYVSNPMASIAVISGHYWRRRNVGQNESNEWTNARLRPELTLKNASLNGTDVRDHFQQWHRSVVSIMDSRNKTQINGSGFVVERGRYVVTTALAVCGYNLVMVRLSTGVCTHRVWPSVAVNPNNYTTVIEGKVVYRDPMVGLALIKFIDINADAVPPLPVLGPDLHTVSGQRVVVLGMPDQKRGYVTGAISCPNASFYALNPDRQFIDHNIESAPDYNGGPVLDMNGQVVGVLLTSSIFIVKTADLRDFIQKGLAYETQDRRNRYSFEGKNQSGVVLRISDTGIRVVSTKLRVNDQITHINGIPLLTIAQLTGALDGLASGAGLPLTVLQVGQPDPIQVEVRPRPLNFSMI</sequence>
<dbReference type="Pfam" id="PF13365">
    <property type="entry name" value="Trypsin_2"/>
    <property type="match status" value="1"/>
</dbReference>
<dbReference type="SUPFAM" id="SSF50494">
    <property type="entry name" value="Trypsin-like serine proteases"/>
    <property type="match status" value="2"/>
</dbReference>
<gene>
    <name evidence="2" type="ORF">OSB1V03_LOCUS2507</name>
</gene>
<evidence type="ECO:0008006" key="4">
    <source>
        <dbReference type="Google" id="ProtNLM"/>
    </source>
</evidence>
<dbReference type="EMBL" id="CAJPIZ010000891">
    <property type="protein sequence ID" value="CAG2102468.1"/>
    <property type="molecule type" value="Genomic_DNA"/>
</dbReference>
<keyword evidence="3" id="KW-1185">Reference proteome</keyword>
<dbReference type="EMBL" id="OC855466">
    <property type="protein sequence ID" value="CAD7622038.1"/>
    <property type="molecule type" value="Genomic_DNA"/>
</dbReference>
<organism evidence="2">
    <name type="scientific">Medioppia subpectinata</name>
    <dbReference type="NCBI Taxonomy" id="1979941"/>
    <lineage>
        <taxon>Eukaryota</taxon>
        <taxon>Metazoa</taxon>
        <taxon>Ecdysozoa</taxon>
        <taxon>Arthropoda</taxon>
        <taxon>Chelicerata</taxon>
        <taxon>Arachnida</taxon>
        <taxon>Acari</taxon>
        <taxon>Acariformes</taxon>
        <taxon>Sarcoptiformes</taxon>
        <taxon>Oribatida</taxon>
        <taxon>Brachypylina</taxon>
        <taxon>Oppioidea</taxon>
        <taxon>Oppiidae</taxon>
        <taxon>Medioppia</taxon>
    </lineage>
</organism>